<comment type="caution">
    <text evidence="1">The sequence shown here is derived from an EMBL/GenBank/DDBJ whole genome shotgun (WGS) entry which is preliminary data.</text>
</comment>
<dbReference type="EMBL" id="JARJCM010000054">
    <property type="protein sequence ID" value="KAJ7034848.1"/>
    <property type="molecule type" value="Genomic_DNA"/>
</dbReference>
<sequence length="147" mass="16139">MTAPFGPDLESAKSSISPLLAVWFIGPLIIPTLQLRLLGISSTHDESGPGDSGLTFRGISSHQVTCSMAQHYVWLESSQAVLSRQLYKLLRGQPLVCVVGERMPINADQHFEYSSAITAAPVPFHHSRDLEELSEREISGSRSRLPK</sequence>
<reference evidence="1" key="1">
    <citation type="submission" date="2023-03" db="EMBL/GenBank/DDBJ databases">
        <title>Massive genome expansion in bonnet fungi (Mycena s.s.) driven by repeated elements and novel gene families across ecological guilds.</title>
        <authorList>
            <consortium name="Lawrence Berkeley National Laboratory"/>
            <person name="Harder C.B."/>
            <person name="Miyauchi S."/>
            <person name="Viragh M."/>
            <person name="Kuo A."/>
            <person name="Thoen E."/>
            <person name="Andreopoulos B."/>
            <person name="Lu D."/>
            <person name="Skrede I."/>
            <person name="Drula E."/>
            <person name="Henrissat B."/>
            <person name="Morin E."/>
            <person name="Kohler A."/>
            <person name="Barry K."/>
            <person name="LaButti K."/>
            <person name="Morin E."/>
            <person name="Salamov A."/>
            <person name="Lipzen A."/>
            <person name="Mereny Z."/>
            <person name="Hegedus B."/>
            <person name="Baldrian P."/>
            <person name="Stursova M."/>
            <person name="Weitz H."/>
            <person name="Taylor A."/>
            <person name="Grigoriev I.V."/>
            <person name="Nagy L.G."/>
            <person name="Martin F."/>
            <person name="Kauserud H."/>
        </authorList>
    </citation>
    <scope>NUCLEOTIDE SEQUENCE</scope>
    <source>
        <strain evidence="1">CBHHK200</strain>
    </source>
</reference>
<proteinExistence type="predicted"/>
<organism evidence="1 2">
    <name type="scientific">Mycena alexandri</name>
    <dbReference type="NCBI Taxonomy" id="1745969"/>
    <lineage>
        <taxon>Eukaryota</taxon>
        <taxon>Fungi</taxon>
        <taxon>Dikarya</taxon>
        <taxon>Basidiomycota</taxon>
        <taxon>Agaricomycotina</taxon>
        <taxon>Agaricomycetes</taxon>
        <taxon>Agaricomycetidae</taxon>
        <taxon>Agaricales</taxon>
        <taxon>Marasmiineae</taxon>
        <taxon>Mycenaceae</taxon>
        <taxon>Mycena</taxon>
    </lineage>
</organism>
<accession>A0AAD6SYY4</accession>
<keyword evidence="2" id="KW-1185">Reference proteome</keyword>
<protein>
    <submittedName>
        <fullName evidence="1">Uncharacterized protein</fullName>
    </submittedName>
</protein>
<evidence type="ECO:0000313" key="1">
    <source>
        <dbReference type="EMBL" id="KAJ7034848.1"/>
    </source>
</evidence>
<name>A0AAD6SYY4_9AGAR</name>
<gene>
    <name evidence="1" type="ORF">C8F04DRAFT_1234033</name>
</gene>
<dbReference type="AlphaFoldDB" id="A0AAD6SYY4"/>
<evidence type="ECO:0000313" key="2">
    <source>
        <dbReference type="Proteomes" id="UP001218188"/>
    </source>
</evidence>
<dbReference type="Proteomes" id="UP001218188">
    <property type="component" value="Unassembled WGS sequence"/>
</dbReference>